<evidence type="ECO:0000256" key="1">
    <source>
        <dbReference type="SAM" id="Phobius"/>
    </source>
</evidence>
<feature type="transmembrane region" description="Helical" evidence="1">
    <location>
        <begin position="80"/>
        <end position="113"/>
    </location>
</feature>
<gene>
    <name evidence="2" type="ORF">LAFE_0D07822G</name>
</gene>
<keyword evidence="1" id="KW-0812">Transmembrane</keyword>
<keyword evidence="1" id="KW-1133">Transmembrane helix</keyword>
<accession>A0A1G4MBU0</accession>
<name>A0A1G4MBU0_LACFM</name>
<dbReference type="PANTHER" id="PTHR35519:SF2">
    <property type="entry name" value="PH DOMAIN PROTEIN"/>
    <property type="match status" value="1"/>
</dbReference>
<dbReference type="OMA" id="CNFCGIR"/>
<protein>
    <submittedName>
        <fullName evidence="2">LAFE_0D07822g1_1</fullName>
    </submittedName>
</protein>
<reference evidence="2 3" key="1">
    <citation type="submission" date="2016-03" db="EMBL/GenBank/DDBJ databases">
        <authorList>
            <person name="Devillers H."/>
        </authorList>
    </citation>
    <scope>NUCLEOTIDE SEQUENCE [LARGE SCALE GENOMIC DNA]</scope>
    <source>
        <strain evidence="2">CBS 6772</strain>
    </source>
</reference>
<sequence length="183" mass="20814">MGLYSWPVKYVARKVFGDVEIGNSGEDPFFEEVEFEKKSFWSGSSRIVRKKRDKSIPTFIPEADRRVLKKVRKRAYRLDLAFHLCGVRFGWLGIIGILPVIGDFLVLYLSLMVYREALKVTGGLPTVVTTQMLSNIAIDFGLGLIPIVGDIIGVCYKANSRNVLILEKHLKHRYNKVQVPRAK</sequence>
<evidence type="ECO:0000313" key="3">
    <source>
        <dbReference type="Proteomes" id="UP000190831"/>
    </source>
</evidence>
<dbReference type="AlphaFoldDB" id="A0A1G4MBU0"/>
<evidence type="ECO:0000313" key="2">
    <source>
        <dbReference type="EMBL" id="SCW01224.1"/>
    </source>
</evidence>
<keyword evidence="1" id="KW-0472">Membrane</keyword>
<proteinExistence type="predicted"/>
<keyword evidence="3" id="KW-1185">Reference proteome</keyword>
<feature type="transmembrane region" description="Helical" evidence="1">
    <location>
        <begin position="133"/>
        <end position="156"/>
    </location>
</feature>
<dbReference type="PANTHER" id="PTHR35519">
    <property type="entry name" value="MEMBRANE PROTEINS"/>
    <property type="match status" value="1"/>
</dbReference>
<dbReference type="Proteomes" id="UP000190831">
    <property type="component" value="Chromosome D"/>
</dbReference>
<dbReference type="OrthoDB" id="2103474at2759"/>
<dbReference type="InterPro" id="IPR025187">
    <property type="entry name" value="DUF4112"/>
</dbReference>
<organism evidence="2 3">
    <name type="scientific">Lachancea fermentati</name>
    <name type="common">Zygosaccharomyces fermentati</name>
    <dbReference type="NCBI Taxonomy" id="4955"/>
    <lineage>
        <taxon>Eukaryota</taxon>
        <taxon>Fungi</taxon>
        <taxon>Dikarya</taxon>
        <taxon>Ascomycota</taxon>
        <taxon>Saccharomycotina</taxon>
        <taxon>Saccharomycetes</taxon>
        <taxon>Saccharomycetales</taxon>
        <taxon>Saccharomycetaceae</taxon>
        <taxon>Lachancea</taxon>
    </lineage>
</organism>
<dbReference type="EMBL" id="LT598492">
    <property type="protein sequence ID" value="SCW01224.1"/>
    <property type="molecule type" value="Genomic_DNA"/>
</dbReference>
<dbReference type="Pfam" id="PF13430">
    <property type="entry name" value="DUF4112"/>
    <property type="match status" value="1"/>
</dbReference>